<dbReference type="EMBL" id="JAEMUK010000011">
    <property type="protein sequence ID" value="MBJ7543178.1"/>
    <property type="molecule type" value="Genomic_DNA"/>
</dbReference>
<evidence type="ECO:0000256" key="1">
    <source>
        <dbReference type="SAM" id="MobiDB-lite"/>
    </source>
</evidence>
<dbReference type="AlphaFoldDB" id="A0A8I1KLE3"/>
<organism evidence="2 3">
    <name type="scientific">Rhodomicrobium udaipurense</name>
    <dbReference type="NCBI Taxonomy" id="1202716"/>
    <lineage>
        <taxon>Bacteria</taxon>
        <taxon>Pseudomonadati</taxon>
        <taxon>Pseudomonadota</taxon>
        <taxon>Alphaproteobacteria</taxon>
        <taxon>Hyphomicrobiales</taxon>
        <taxon>Hyphomicrobiaceae</taxon>
        <taxon>Rhodomicrobium</taxon>
    </lineage>
</organism>
<dbReference type="Pfam" id="PF10116">
    <property type="entry name" value="Host_attach"/>
    <property type="match status" value="1"/>
</dbReference>
<dbReference type="InterPro" id="IPR019291">
    <property type="entry name" value="Host_attachment_protein"/>
</dbReference>
<evidence type="ECO:0000313" key="2">
    <source>
        <dbReference type="EMBL" id="MBJ7543178.1"/>
    </source>
</evidence>
<protein>
    <submittedName>
        <fullName evidence="2">Host attachment protein</fullName>
    </submittedName>
</protein>
<evidence type="ECO:0000313" key="3">
    <source>
        <dbReference type="Proteomes" id="UP000623250"/>
    </source>
</evidence>
<comment type="caution">
    <text evidence="2">The sequence shown here is derived from an EMBL/GenBank/DDBJ whole genome shotgun (WGS) entry which is preliminary data.</text>
</comment>
<sequence>MKPIRTYILIADGARARLLLSEGRTKALTEVPSSDERQTLKPDHELERDRPGRVHESANVSRHAIERPDLHQVEKGKFAVALAAKLDKRLENNEFDRLLVVAAPETLGVIRTALSEKLRAVVLGEVPKDLTKVPNGSVREYIGDEFPI</sequence>
<dbReference type="Proteomes" id="UP000623250">
    <property type="component" value="Unassembled WGS sequence"/>
</dbReference>
<reference evidence="2 3" key="1">
    <citation type="submission" date="2020-12" db="EMBL/GenBank/DDBJ databases">
        <title>Revised draft genomes of Rhodomicrobium vannielii ATCC 17100 and Rhodomicrobium udaipurense JA643.</title>
        <authorList>
            <person name="Conners E.M."/>
            <person name="Davenport E.J."/>
            <person name="Bose A."/>
        </authorList>
    </citation>
    <scope>NUCLEOTIDE SEQUENCE [LARGE SCALE GENOMIC DNA]</scope>
    <source>
        <strain evidence="2 3">JA643</strain>
    </source>
</reference>
<dbReference type="RefSeq" id="WP_052036959.1">
    <property type="nucleotide sequence ID" value="NZ_JAEMUK010000011.1"/>
</dbReference>
<name>A0A8I1KLE3_9HYPH</name>
<accession>A0A8I1KLE3</accession>
<keyword evidence="3" id="KW-1185">Reference proteome</keyword>
<gene>
    <name evidence="2" type="ORF">JDN41_06365</name>
</gene>
<feature type="compositionally biased region" description="Basic and acidic residues" evidence="1">
    <location>
        <begin position="34"/>
        <end position="56"/>
    </location>
</feature>
<proteinExistence type="predicted"/>
<feature type="region of interest" description="Disordered" evidence="1">
    <location>
        <begin position="29"/>
        <end position="60"/>
    </location>
</feature>